<dbReference type="AlphaFoldDB" id="A0A6L8MFI7"/>
<name>A0A6L8MFI7_9BURK</name>
<accession>A0A6L8MFI7</accession>
<comment type="caution">
    <text evidence="1">The sequence shown here is derived from an EMBL/GenBank/DDBJ whole genome shotgun (WGS) entry which is preliminary data.</text>
</comment>
<protein>
    <recommendedName>
        <fullName evidence="3">Carbohydrate-binding protein</fullName>
    </recommendedName>
</protein>
<evidence type="ECO:0000313" key="2">
    <source>
        <dbReference type="Proteomes" id="UP000474565"/>
    </source>
</evidence>
<organism evidence="1 2">
    <name type="scientific">Duganella lactea</name>
    <dbReference type="NCBI Taxonomy" id="2692173"/>
    <lineage>
        <taxon>Bacteria</taxon>
        <taxon>Pseudomonadati</taxon>
        <taxon>Pseudomonadota</taxon>
        <taxon>Betaproteobacteria</taxon>
        <taxon>Burkholderiales</taxon>
        <taxon>Oxalobacteraceae</taxon>
        <taxon>Telluria group</taxon>
        <taxon>Duganella</taxon>
    </lineage>
</organism>
<dbReference type="RefSeq" id="WP_161017941.1">
    <property type="nucleotide sequence ID" value="NZ_WWCP01000001.1"/>
</dbReference>
<evidence type="ECO:0000313" key="1">
    <source>
        <dbReference type="EMBL" id="MYM80532.1"/>
    </source>
</evidence>
<dbReference type="EMBL" id="WWCP01000001">
    <property type="protein sequence ID" value="MYM80532.1"/>
    <property type="molecule type" value="Genomic_DNA"/>
</dbReference>
<proteinExistence type="predicted"/>
<dbReference type="Proteomes" id="UP000474565">
    <property type="component" value="Unassembled WGS sequence"/>
</dbReference>
<gene>
    <name evidence="1" type="ORF">GTP44_00975</name>
</gene>
<sequence>MNIVTPIAITAEMIAAGTSVTEPAATETAWVSEGTYSLGDQRIRATTHRVYECVQAHTGRKALPENDAAYWLDKGPTQQWAPFDIYTNTAAKATTSITYVLTPGYFNAVALYGLVGTGISVKVKDAPGGAQIYSYVVPLMEDPAGWWEYLFLRPRPITKLLLTGIPIRPNAELTVTVTAAAGQQVGIGMINVGDYRSLLGEAEWGGTQYGASAEPISYSYIKTNPDGTTSIVRRTAATSMRASVIMPREFADYALSCVQEVLDVPVSWIAVNAAGYAGLNVFGLGSASLTYDSFGHATLNITVKGMI</sequence>
<reference evidence="1 2" key="1">
    <citation type="submission" date="2019-12" db="EMBL/GenBank/DDBJ databases">
        <title>Novel species isolated from a subtropical stream in China.</title>
        <authorList>
            <person name="Lu H."/>
        </authorList>
    </citation>
    <scope>NUCLEOTIDE SEQUENCE [LARGE SCALE GENOMIC DNA]</scope>
    <source>
        <strain evidence="1 2">FT50W</strain>
    </source>
</reference>
<evidence type="ECO:0008006" key="3">
    <source>
        <dbReference type="Google" id="ProtNLM"/>
    </source>
</evidence>